<proteinExistence type="predicted"/>
<accession>A0ACB0LPJ0</accession>
<keyword evidence="2" id="KW-1185">Reference proteome</keyword>
<dbReference type="Proteomes" id="UP001177021">
    <property type="component" value="Unassembled WGS sequence"/>
</dbReference>
<organism evidence="1 2">
    <name type="scientific">Trifolium pratense</name>
    <name type="common">Red clover</name>
    <dbReference type="NCBI Taxonomy" id="57577"/>
    <lineage>
        <taxon>Eukaryota</taxon>
        <taxon>Viridiplantae</taxon>
        <taxon>Streptophyta</taxon>
        <taxon>Embryophyta</taxon>
        <taxon>Tracheophyta</taxon>
        <taxon>Spermatophyta</taxon>
        <taxon>Magnoliopsida</taxon>
        <taxon>eudicotyledons</taxon>
        <taxon>Gunneridae</taxon>
        <taxon>Pentapetalae</taxon>
        <taxon>rosids</taxon>
        <taxon>fabids</taxon>
        <taxon>Fabales</taxon>
        <taxon>Fabaceae</taxon>
        <taxon>Papilionoideae</taxon>
        <taxon>50 kb inversion clade</taxon>
        <taxon>NPAAA clade</taxon>
        <taxon>Hologalegina</taxon>
        <taxon>IRL clade</taxon>
        <taxon>Trifolieae</taxon>
        <taxon>Trifolium</taxon>
    </lineage>
</organism>
<comment type="caution">
    <text evidence="1">The sequence shown here is derived from an EMBL/GenBank/DDBJ whole genome shotgun (WGS) entry which is preliminary data.</text>
</comment>
<sequence>MEYQIFLISISFMCASIFIFIFRKLNQTQKSTNLLPPGPRPFPIIGNILELGKNPHKTLTKLSQIYGPIITLKLGTITTIVISSPQLAKQVLHENSQIFSNRTVPHALYALNHDKVSVGMLPPLDLWKKLRKICATKVFSTNILDSTKILRQQKLQELLDYVNEKCNKGEVFDVGEVVFTTILNSISNILFSMDLTHSTPDEKSQEFKNIIWGIMEESGRPNVSDFFPILRPLDPQRVKARMTNHMKKVYKIFYGIVEERICSRASKGDYEVCNDVLDSLLNNNNIGETTSELSRNEMVHLFQDLFVAGTDTTSSTIEWIMAELLRNPEKLTKARKELCKAIGKDETIEESHISKLPFLQAIVKETLRLHPAVPLLLPHKCDENMNILGFNVPKNAQVFVNVWAMGRDPTIWENPTMFMPERFLECDINYKGNNFELIPFGAGKRICPGLPLAHRTMHLIVASLLRNFEWTLADGLKPEDMNMDEQFGITLKRIKALRVQATSSP</sequence>
<gene>
    <name evidence="1" type="ORF">MILVUS5_LOCUS35047</name>
</gene>
<name>A0ACB0LPJ0_TRIPR</name>
<evidence type="ECO:0000313" key="2">
    <source>
        <dbReference type="Proteomes" id="UP001177021"/>
    </source>
</evidence>
<reference evidence="1" key="1">
    <citation type="submission" date="2023-10" db="EMBL/GenBank/DDBJ databases">
        <authorList>
            <person name="Rodriguez Cubillos JULIANA M."/>
            <person name="De Vega J."/>
        </authorList>
    </citation>
    <scope>NUCLEOTIDE SEQUENCE</scope>
</reference>
<protein>
    <submittedName>
        <fullName evidence="1">Uncharacterized protein</fullName>
    </submittedName>
</protein>
<evidence type="ECO:0000313" key="1">
    <source>
        <dbReference type="EMBL" id="CAJ2671141.1"/>
    </source>
</evidence>
<dbReference type="EMBL" id="CASHSV030000615">
    <property type="protein sequence ID" value="CAJ2671141.1"/>
    <property type="molecule type" value="Genomic_DNA"/>
</dbReference>